<evidence type="ECO:0000313" key="4">
    <source>
        <dbReference type="Proteomes" id="UP000176409"/>
    </source>
</evidence>
<protein>
    <recommendedName>
        <fullName evidence="5">Nicotianamine synthase</fullName>
    </recommendedName>
</protein>
<name>A0A1F6AZ20_9BACT</name>
<keyword evidence="1" id="KW-0808">Transferase</keyword>
<keyword evidence="2" id="KW-0949">S-adenosyl-L-methionine</keyword>
<sequence length="289" mass="33501">MICIQIWAVIKTRNLIYDKLVNYMIRSKLDLVKNSLQNFYTELKSNSSPSDFEIKEAGEVLQKILLQNSFNAEEQRELALFMRINDMLPLFQRVFEKFETNVEAEFSRSLINNSTNVKKTLMNEYSTYSRYVISLKNEITLAKINSKDNVLFVGSGPFPITAILIHELTHAHVDCVEKNMTSASLSNKVIAFLGYRNSIRVINKDAMHINYARYTMIVFAILAKPLDKLLEIMWYQITPGTRIIYRSAKMIREAFYENTEQNISQTFNEYKKGKIGSKRTISSILLVKD</sequence>
<reference evidence="3 4" key="1">
    <citation type="journal article" date="2016" name="Nat. Commun.">
        <title>Thousands of microbial genomes shed light on interconnected biogeochemical processes in an aquifer system.</title>
        <authorList>
            <person name="Anantharaman K."/>
            <person name="Brown C.T."/>
            <person name="Hug L.A."/>
            <person name="Sharon I."/>
            <person name="Castelle C.J."/>
            <person name="Probst A.J."/>
            <person name="Thomas B.C."/>
            <person name="Singh A."/>
            <person name="Wilkins M.J."/>
            <person name="Karaoz U."/>
            <person name="Brodie E.L."/>
            <person name="Williams K.H."/>
            <person name="Hubbard S.S."/>
            <person name="Banfield J.F."/>
        </authorList>
    </citation>
    <scope>NUCLEOTIDE SEQUENCE [LARGE SCALE GENOMIC DNA]</scope>
</reference>
<dbReference type="InterPro" id="IPR029063">
    <property type="entry name" value="SAM-dependent_MTases_sf"/>
</dbReference>
<dbReference type="EMBL" id="MFJZ01000038">
    <property type="protein sequence ID" value="OGG29742.1"/>
    <property type="molecule type" value="Genomic_DNA"/>
</dbReference>
<dbReference type="InterPro" id="IPR004298">
    <property type="entry name" value="Nicotian_synth"/>
</dbReference>
<dbReference type="PROSITE" id="PS51142">
    <property type="entry name" value="NAS"/>
    <property type="match status" value="1"/>
</dbReference>
<comment type="caution">
    <text evidence="3">The sequence shown here is derived from an EMBL/GenBank/DDBJ whole genome shotgun (WGS) entry which is preliminary data.</text>
</comment>
<dbReference type="Proteomes" id="UP000176409">
    <property type="component" value="Unassembled WGS sequence"/>
</dbReference>
<dbReference type="STRING" id="1798396.A2973_04285"/>
<evidence type="ECO:0008006" key="5">
    <source>
        <dbReference type="Google" id="ProtNLM"/>
    </source>
</evidence>
<dbReference type="PANTHER" id="PTHR32266:SF12">
    <property type="entry name" value="NICOTIANAMINE SYNTHASE 3"/>
    <property type="match status" value="1"/>
</dbReference>
<dbReference type="AlphaFoldDB" id="A0A1F6AZ20"/>
<dbReference type="Gene3D" id="3.40.50.150">
    <property type="entry name" value="Vaccinia Virus protein VP39"/>
    <property type="match status" value="1"/>
</dbReference>
<dbReference type="GO" id="GO:0030418">
    <property type="term" value="P:nicotianamine biosynthetic process"/>
    <property type="evidence" value="ECO:0007669"/>
    <property type="project" value="InterPro"/>
</dbReference>
<dbReference type="PANTHER" id="PTHR32266">
    <property type="entry name" value="NICOTIANAMINE SYNTHASE 3"/>
    <property type="match status" value="1"/>
</dbReference>
<accession>A0A1F6AZ20</accession>
<dbReference type="Pfam" id="PF03059">
    <property type="entry name" value="NAS"/>
    <property type="match status" value="1"/>
</dbReference>
<evidence type="ECO:0000256" key="1">
    <source>
        <dbReference type="ARBA" id="ARBA00022679"/>
    </source>
</evidence>
<organism evidence="3 4">
    <name type="scientific">Candidatus Gottesmanbacteria bacterium RIFCSPLOWO2_01_FULL_49_10</name>
    <dbReference type="NCBI Taxonomy" id="1798396"/>
    <lineage>
        <taxon>Bacteria</taxon>
        <taxon>Candidatus Gottesmaniibacteriota</taxon>
    </lineage>
</organism>
<dbReference type="GO" id="GO:0030410">
    <property type="term" value="F:nicotianamine synthase activity"/>
    <property type="evidence" value="ECO:0007669"/>
    <property type="project" value="InterPro"/>
</dbReference>
<proteinExistence type="predicted"/>
<gene>
    <name evidence="3" type="ORF">A2973_04285</name>
</gene>
<evidence type="ECO:0000256" key="2">
    <source>
        <dbReference type="ARBA" id="ARBA00022691"/>
    </source>
</evidence>
<dbReference type="SUPFAM" id="SSF53335">
    <property type="entry name" value="S-adenosyl-L-methionine-dependent methyltransferases"/>
    <property type="match status" value="1"/>
</dbReference>
<evidence type="ECO:0000313" key="3">
    <source>
        <dbReference type="EMBL" id="OGG29742.1"/>
    </source>
</evidence>